<evidence type="ECO:0000313" key="6">
    <source>
        <dbReference type="EMBL" id="GIX64479.1"/>
    </source>
</evidence>
<feature type="region of interest" description="Disordered" evidence="4">
    <location>
        <begin position="111"/>
        <end position="134"/>
    </location>
</feature>
<evidence type="ECO:0000313" key="7">
    <source>
        <dbReference type="Proteomes" id="UP001497744"/>
    </source>
</evidence>
<evidence type="ECO:0000256" key="1">
    <source>
        <dbReference type="ARBA" id="ARBA00022723"/>
    </source>
</evidence>
<keyword evidence="7" id="KW-1185">Reference proteome</keyword>
<feature type="domain" description="B box-type" evidence="5">
    <location>
        <begin position="318"/>
        <end position="352"/>
    </location>
</feature>
<feature type="region of interest" description="Disordered" evidence="4">
    <location>
        <begin position="527"/>
        <end position="607"/>
    </location>
</feature>
<reference evidence="6 7" key="1">
    <citation type="submission" date="2021-06" db="EMBL/GenBank/DDBJ databases">
        <title>Genome sequence of Babesia caballi.</title>
        <authorList>
            <person name="Yamagishi J."/>
            <person name="Kidaka T."/>
            <person name="Ochi A."/>
        </authorList>
    </citation>
    <scope>NUCLEOTIDE SEQUENCE [LARGE SCALE GENOMIC DNA]</scope>
    <source>
        <strain evidence="6">USDA-D6B2</strain>
    </source>
</reference>
<dbReference type="RefSeq" id="XP_067716548.1">
    <property type="nucleotide sequence ID" value="XM_067860447.1"/>
</dbReference>
<feature type="domain" description="B box-type" evidence="5">
    <location>
        <begin position="267"/>
        <end position="310"/>
    </location>
</feature>
<dbReference type="SUPFAM" id="SSF57845">
    <property type="entry name" value="B-box zinc-binding domain"/>
    <property type="match status" value="1"/>
</dbReference>
<dbReference type="CDD" id="cd19756">
    <property type="entry name" value="Bbox2"/>
    <property type="match status" value="1"/>
</dbReference>
<dbReference type="GeneID" id="94195960"/>
<dbReference type="Pfam" id="PF00643">
    <property type="entry name" value="zf-B_box"/>
    <property type="match status" value="2"/>
</dbReference>
<evidence type="ECO:0000256" key="3">
    <source>
        <dbReference type="PROSITE-ProRule" id="PRU00024"/>
    </source>
</evidence>
<dbReference type="PROSITE" id="PS50119">
    <property type="entry name" value="ZF_BBOX"/>
    <property type="match status" value="2"/>
</dbReference>
<dbReference type="SMART" id="SM00336">
    <property type="entry name" value="BBOX"/>
    <property type="match status" value="2"/>
</dbReference>
<dbReference type="Proteomes" id="UP001497744">
    <property type="component" value="Unassembled WGS sequence"/>
</dbReference>
<organism evidence="6 7">
    <name type="scientific">Babesia caballi</name>
    <dbReference type="NCBI Taxonomy" id="5871"/>
    <lineage>
        <taxon>Eukaryota</taxon>
        <taxon>Sar</taxon>
        <taxon>Alveolata</taxon>
        <taxon>Apicomplexa</taxon>
        <taxon>Aconoidasida</taxon>
        <taxon>Piroplasmida</taxon>
        <taxon>Babesiidae</taxon>
        <taxon>Babesia</taxon>
    </lineage>
</organism>
<dbReference type="InterPro" id="IPR000315">
    <property type="entry name" value="Znf_B-box"/>
</dbReference>
<dbReference type="CDD" id="cd19821">
    <property type="entry name" value="Bbox1_BBX-like"/>
    <property type="match status" value="1"/>
</dbReference>
<feature type="compositionally biased region" description="Basic and acidic residues" evidence="4">
    <location>
        <begin position="537"/>
        <end position="547"/>
    </location>
</feature>
<dbReference type="SUPFAM" id="SSF56399">
    <property type="entry name" value="ADP-ribosylation"/>
    <property type="match status" value="1"/>
</dbReference>
<protein>
    <submittedName>
        <fullName evidence="6">Zinc finger protein</fullName>
    </submittedName>
</protein>
<dbReference type="PANTHER" id="PTHR31717:SF45">
    <property type="entry name" value="ZINC FINGER PROTEIN CONSTANS-LIKE 14-RELATED"/>
    <property type="match status" value="1"/>
</dbReference>
<proteinExistence type="predicted"/>
<feature type="compositionally biased region" description="Acidic residues" evidence="4">
    <location>
        <begin position="527"/>
        <end position="536"/>
    </location>
</feature>
<evidence type="ECO:0000256" key="4">
    <source>
        <dbReference type="SAM" id="MobiDB-lite"/>
    </source>
</evidence>
<keyword evidence="3" id="KW-0863">Zinc-finger</keyword>
<keyword evidence="1" id="KW-0479">Metal-binding</keyword>
<gene>
    <name evidence="6" type="ORF">BcabD6B2_39140</name>
</gene>
<sequence length="794" mass="86682">MESPIVRDSDEWNTLEFALQLRCRSSRVNLLQAWNITKPDAVSVFSRWVQGSPITEVFIDAESLDRSNSVQDVCTRGFDIGANGFKVSVGNIQCKGFPLVRSTVRDNAAAEAQSGVPWSSSTSKGAGALDDGGKVLPPKNLTTANMMYGDKRVYEYFVCDVALGKSIKASDEVEAQRLRLSMPVEYDSVYLESAAQQCFPDVTLFSRQQEAEGALDHLSDETFTEGVLPRFAFNREYIVYGSSQILPRYLIQFECDAAAEETFALPLCDSCLNDAATLYCPSDSARICAKCDEKLHSHNKVVSRHIRMPLNQVMQMPRPVARCRLHRTKVYTMYCTVCHVPICQLCASAHIHGQGSEDGNAVRFISIANAYDAALHEMQQESSALVVKRRKHLHAVLEELRNIEQRVEENCDSVETSCYENLEVTLSELHAKINGSLEALIVEQTENKRQLSELDWSEHFVEYVKNTLLPADCLRAWLRHCRLRNQIDQDSSREPLQEVFPDIDLQGDLGIMHEPSANHVADDVDGAQEAADDEESGGDHDLPRRALLEGPDDEEESDSNELEHAPRGLASLPDEAVGDDVLDEGQRANGDEAAPYLPRLGDGDVPGERLDEHLELAVDDPDEGQDHGADQVLVVMQRVAAAAHNVERALHEAGAEDGGQEGVDEGDGHDVARGDVLVGGADDEGEQQKADGLPAHGHVLLTAGDETRGVVGRDGAGGEDGEGRGGWGLAEHDVGGAEHRHVGDGGEGEGLEQVGLDPHYGEVAQLGVELAEVAQESVSRMNSASTVMRLGLVK</sequence>
<dbReference type="GO" id="GO:0008270">
    <property type="term" value="F:zinc ion binding"/>
    <property type="evidence" value="ECO:0007669"/>
    <property type="project" value="UniProtKB-KW"/>
</dbReference>
<dbReference type="EMBL" id="BPLF01000003">
    <property type="protein sequence ID" value="GIX64479.1"/>
    <property type="molecule type" value="Genomic_DNA"/>
</dbReference>
<evidence type="ECO:0000259" key="5">
    <source>
        <dbReference type="PROSITE" id="PS50119"/>
    </source>
</evidence>
<dbReference type="AlphaFoldDB" id="A0AAV4LWM8"/>
<accession>A0AAV4LWM8</accession>
<evidence type="ECO:0000256" key="2">
    <source>
        <dbReference type="ARBA" id="ARBA00022833"/>
    </source>
</evidence>
<dbReference type="Gene3D" id="3.90.228.10">
    <property type="match status" value="1"/>
</dbReference>
<name>A0AAV4LWM8_BABCB</name>
<feature type="compositionally biased region" description="Acidic residues" evidence="4">
    <location>
        <begin position="550"/>
        <end position="560"/>
    </location>
</feature>
<keyword evidence="2" id="KW-0862">Zinc</keyword>
<dbReference type="PANTHER" id="PTHR31717">
    <property type="entry name" value="ZINC FINGER PROTEIN CONSTANS-LIKE 10"/>
    <property type="match status" value="1"/>
</dbReference>
<dbReference type="InterPro" id="IPR049808">
    <property type="entry name" value="CONSTANS-like_Bbox1"/>
</dbReference>
<comment type="caution">
    <text evidence="6">The sequence shown here is derived from an EMBL/GenBank/DDBJ whole genome shotgun (WGS) entry which is preliminary data.</text>
</comment>
<dbReference type="Gene3D" id="3.30.160.60">
    <property type="entry name" value="Classic Zinc Finger"/>
    <property type="match status" value="1"/>
</dbReference>